<reference evidence="3 4" key="1">
    <citation type="submission" date="2015-09" db="EMBL/GenBank/DDBJ databases">
        <title>Trachymyrmex cornetzi WGS genome.</title>
        <authorList>
            <person name="Nygaard S."/>
            <person name="Hu H."/>
            <person name="Boomsma J."/>
            <person name="Zhang G."/>
        </authorList>
    </citation>
    <scope>NUCLEOTIDE SEQUENCE [LARGE SCALE GENOMIC DNA]</scope>
    <source>
        <strain evidence="3">Tcor2-1</strain>
        <tissue evidence="3">Whole body</tissue>
    </source>
</reference>
<name>A0A151J7E5_9HYME</name>
<evidence type="ECO:0000313" key="4">
    <source>
        <dbReference type="Proteomes" id="UP000078492"/>
    </source>
</evidence>
<dbReference type="PANTHER" id="PTHR45749">
    <property type="match status" value="1"/>
</dbReference>
<sequence>KREAIFCFPCIIFNASQPSNSASSLTNPARGFNDWRHLSPRIPDHENSVLHRENISIDFKFVCTLDVWLRILTAIDRVNKSLQLKKGPVDKGARMIQGLIKQIQNIRDENFEETFDRELKLSDNIGIEGDFVEKKRRPKKQDAHNICYDQISVFLSIYSLKNITVENLRKQATHLALKYEDDINPAEFSSELETSKFQAYTLFADSESVSPLDLLKALHQFSLAETCPNVNIALRIFLTLPVTVASCERSFSKLKLIKTYLAAFLVLSCTSCPPFLCNLYPKYVNSFTFSILFPLHHQSLLVLPFPFLNLIILVLSTFSSNLFLSRYSSILPAMLIIPSSSSESSTISSMYSSVYTFLCPNLISPYFTLPISFSKSAITMLNSNGLSGHPCLIPLAVQKFSPIFLPALTMLFYFV</sequence>
<proteinExistence type="predicted"/>
<keyword evidence="4" id="KW-1185">Reference proteome</keyword>
<keyword evidence="1" id="KW-1133">Transmembrane helix</keyword>
<feature type="non-terminal residue" evidence="3">
    <location>
        <position position="1"/>
    </location>
</feature>
<dbReference type="PANTHER" id="PTHR45749:SF35">
    <property type="entry name" value="AC-LIKE TRANSPOSASE-RELATED"/>
    <property type="match status" value="1"/>
</dbReference>
<dbReference type="STRING" id="471704.A0A151J7E5"/>
<protein>
    <recommendedName>
        <fullName evidence="2">HAT C-terminal dimerisation domain-containing protein</fullName>
    </recommendedName>
</protein>
<dbReference type="GO" id="GO:0046983">
    <property type="term" value="F:protein dimerization activity"/>
    <property type="evidence" value="ECO:0007669"/>
    <property type="project" value="InterPro"/>
</dbReference>
<feature type="transmembrane region" description="Helical" evidence="1">
    <location>
        <begin position="301"/>
        <end position="324"/>
    </location>
</feature>
<keyword evidence="1" id="KW-0812">Transmembrane</keyword>
<feature type="domain" description="HAT C-terminal dimerisation" evidence="2">
    <location>
        <begin position="206"/>
        <end position="260"/>
    </location>
</feature>
<dbReference type="Proteomes" id="UP000078492">
    <property type="component" value="Unassembled WGS sequence"/>
</dbReference>
<dbReference type="Pfam" id="PF05699">
    <property type="entry name" value="Dimer_Tnp_hAT"/>
    <property type="match status" value="1"/>
</dbReference>
<accession>A0A151J7E5</accession>
<keyword evidence="1" id="KW-0472">Membrane</keyword>
<dbReference type="EMBL" id="KQ979690">
    <property type="protein sequence ID" value="KYN19759.1"/>
    <property type="molecule type" value="Genomic_DNA"/>
</dbReference>
<organism evidence="3 4">
    <name type="scientific">Trachymyrmex cornetzi</name>
    <dbReference type="NCBI Taxonomy" id="471704"/>
    <lineage>
        <taxon>Eukaryota</taxon>
        <taxon>Metazoa</taxon>
        <taxon>Ecdysozoa</taxon>
        <taxon>Arthropoda</taxon>
        <taxon>Hexapoda</taxon>
        <taxon>Insecta</taxon>
        <taxon>Pterygota</taxon>
        <taxon>Neoptera</taxon>
        <taxon>Endopterygota</taxon>
        <taxon>Hymenoptera</taxon>
        <taxon>Apocrita</taxon>
        <taxon>Aculeata</taxon>
        <taxon>Formicoidea</taxon>
        <taxon>Formicidae</taxon>
        <taxon>Myrmicinae</taxon>
        <taxon>Trachymyrmex</taxon>
    </lineage>
</organism>
<dbReference type="InterPro" id="IPR008906">
    <property type="entry name" value="HATC_C_dom"/>
</dbReference>
<evidence type="ECO:0000259" key="2">
    <source>
        <dbReference type="Pfam" id="PF05699"/>
    </source>
</evidence>
<evidence type="ECO:0000256" key="1">
    <source>
        <dbReference type="SAM" id="Phobius"/>
    </source>
</evidence>
<dbReference type="AlphaFoldDB" id="A0A151J7E5"/>
<gene>
    <name evidence="3" type="ORF">ALC57_07912</name>
</gene>
<evidence type="ECO:0000313" key="3">
    <source>
        <dbReference type="EMBL" id="KYN19759.1"/>
    </source>
</evidence>